<feature type="compositionally biased region" description="Pro residues" evidence="1">
    <location>
        <begin position="1"/>
        <end position="10"/>
    </location>
</feature>
<organism evidence="2 3">
    <name type="scientific">Linum trigynum</name>
    <dbReference type="NCBI Taxonomy" id="586398"/>
    <lineage>
        <taxon>Eukaryota</taxon>
        <taxon>Viridiplantae</taxon>
        <taxon>Streptophyta</taxon>
        <taxon>Embryophyta</taxon>
        <taxon>Tracheophyta</taxon>
        <taxon>Spermatophyta</taxon>
        <taxon>Magnoliopsida</taxon>
        <taxon>eudicotyledons</taxon>
        <taxon>Gunneridae</taxon>
        <taxon>Pentapetalae</taxon>
        <taxon>rosids</taxon>
        <taxon>fabids</taxon>
        <taxon>Malpighiales</taxon>
        <taxon>Linaceae</taxon>
        <taxon>Linum</taxon>
    </lineage>
</organism>
<evidence type="ECO:0000313" key="2">
    <source>
        <dbReference type="EMBL" id="CAL1406534.1"/>
    </source>
</evidence>
<evidence type="ECO:0000256" key="1">
    <source>
        <dbReference type="SAM" id="MobiDB-lite"/>
    </source>
</evidence>
<dbReference type="AlphaFoldDB" id="A0AAV2G765"/>
<keyword evidence="3" id="KW-1185">Reference proteome</keyword>
<reference evidence="2 3" key="1">
    <citation type="submission" date="2024-04" db="EMBL/GenBank/DDBJ databases">
        <authorList>
            <person name="Fracassetti M."/>
        </authorList>
    </citation>
    <scope>NUCLEOTIDE SEQUENCE [LARGE SCALE GENOMIC DNA]</scope>
</reference>
<protein>
    <submittedName>
        <fullName evidence="2">Uncharacterized protein</fullName>
    </submittedName>
</protein>
<proteinExistence type="predicted"/>
<gene>
    <name evidence="2" type="ORF">LTRI10_LOCUS46254</name>
</gene>
<name>A0AAV2G765_9ROSI</name>
<evidence type="ECO:0000313" key="3">
    <source>
        <dbReference type="Proteomes" id="UP001497516"/>
    </source>
</evidence>
<dbReference type="EMBL" id="OZ034821">
    <property type="protein sequence ID" value="CAL1406534.1"/>
    <property type="molecule type" value="Genomic_DNA"/>
</dbReference>
<dbReference type="Proteomes" id="UP001497516">
    <property type="component" value="Chromosome 8"/>
</dbReference>
<feature type="region of interest" description="Disordered" evidence="1">
    <location>
        <begin position="1"/>
        <end position="106"/>
    </location>
</feature>
<accession>A0AAV2G765</accession>
<feature type="compositionally biased region" description="Low complexity" evidence="1">
    <location>
        <begin position="67"/>
        <end position="78"/>
    </location>
</feature>
<sequence length="195" mass="20499">MSFPPPPAKRPPSGCETHRVPARPSSLPWLTSPVVDPQTITKPPARRALQARKPVPNRPSGGRGKTSQLLPSPSFLSQAANPPPVVSISGDARGRSPPNASVLSSHAAPQPYSFATGAFDGAGQAPFSIASSDFSPGEAAGDWRARSLWRQGGQPPTGLTYGALSSESSLSDLGFLRNRQLATRPRLDPSPLMHL</sequence>